<accession>A0AAD3P911</accession>
<evidence type="ECO:0000256" key="3">
    <source>
        <dbReference type="ARBA" id="ARBA00022900"/>
    </source>
</evidence>
<dbReference type="SUPFAM" id="SSF54654">
    <property type="entry name" value="CI-2 family of serine protease inhibitors"/>
    <property type="match status" value="1"/>
</dbReference>
<organism evidence="4 5">
    <name type="scientific">Nepenthes gracilis</name>
    <name type="common">Slender pitcher plant</name>
    <dbReference type="NCBI Taxonomy" id="150966"/>
    <lineage>
        <taxon>Eukaryota</taxon>
        <taxon>Viridiplantae</taxon>
        <taxon>Streptophyta</taxon>
        <taxon>Embryophyta</taxon>
        <taxon>Tracheophyta</taxon>
        <taxon>Spermatophyta</taxon>
        <taxon>Magnoliopsida</taxon>
        <taxon>eudicotyledons</taxon>
        <taxon>Gunneridae</taxon>
        <taxon>Pentapetalae</taxon>
        <taxon>Caryophyllales</taxon>
        <taxon>Nepenthaceae</taxon>
        <taxon>Nepenthes</taxon>
    </lineage>
</organism>
<evidence type="ECO:0000256" key="1">
    <source>
        <dbReference type="ARBA" id="ARBA00008210"/>
    </source>
</evidence>
<name>A0AAD3P911_NEPGR</name>
<dbReference type="Proteomes" id="UP001279734">
    <property type="component" value="Unassembled WGS sequence"/>
</dbReference>
<protein>
    <recommendedName>
        <fullName evidence="6">Proteinase inhibitor</fullName>
    </recommendedName>
</protein>
<sequence length="90" mass="10031">MAARLWPPYPPCASGLCETRECCAQRYKFQWPELVGRDGQQAKAIIERENPSVTVVVLPPERVGLPDFCCNRVYLLIDENGKVASIPLVG</sequence>
<comment type="caution">
    <text evidence="4">The sequence shown here is derived from an EMBL/GenBank/DDBJ whole genome shotgun (WGS) entry which is preliminary data.</text>
</comment>
<evidence type="ECO:0008006" key="6">
    <source>
        <dbReference type="Google" id="ProtNLM"/>
    </source>
</evidence>
<proteinExistence type="inferred from homology"/>
<dbReference type="PANTHER" id="PTHR33091">
    <property type="entry name" value="PROTEIN, PUTATIVE, EXPRESSED-RELATED"/>
    <property type="match status" value="1"/>
</dbReference>
<dbReference type="EMBL" id="BSYO01000001">
    <property type="protein sequence ID" value="GMG99886.1"/>
    <property type="molecule type" value="Genomic_DNA"/>
</dbReference>
<dbReference type="PROSITE" id="PS00285">
    <property type="entry name" value="POTATO_INHIBITOR"/>
    <property type="match status" value="1"/>
</dbReference>
<comment type="similarity">
    <text evidence="1">Belongs to the protease inhibitor I13 (potato type I serine protease inhibitor) family.</text>
</comment>
<dbReference type="Pfam" id="PF00280">
    <property type="entry name" value="potato_inhibit"/>
    <property type="match status" value="1"/>
</dbReference>
<dbReference type="InterPro" id="IPR036354">
    <property type="entry name" value="Prot_inh_pot1_sf"/>
</dbReference>
<dbReference type="GO" id="GO:0004867">
    <property type="term" value="F:serine-type endopeptidase inhibitor activity"/>
    <property type="evidence" value="ECO:0007669"/>
    <property type="project" value="UniProtKB-KW"/>
</dbReference>
<dbReference type="AlphaFoldDB" id="A0AAD3P911"/>
<keyword evidence="5" id="KW-1185">Reference proteome</keyword>
<dbReference type="PANTHER" id="PTHR33091:SF44">
    <property type="entry name" value="SERINE PROTEASE INHIBITOR POTATO INHIBITOR I-TYPE FAMILY PROTEIN"/>
    <property type="match status" value="1"/>
</dbReference>
<gene>
    <name evidence="4" type="ORF">Nepgr_001726</name>
</gene>
<dbReference type="GO" id="GO:0009611">
    <property type="term" value="P:response to wounding"/>
    <property type="evidence" value="ECO:0007669"/>
    <property type="project" value="InterPro"/>
</dbReference>
<dbReference type="InterPro" id="IPR000864">
    <property type="entry name" value="Prot_inh_pot1"/>
</dbReference>
<keyword evidence="2" id="KW-0646">Protease inhibitor</keyword>
<evidence type="ECO:0000256" key="2">
    <source>
        <dbReference type="ARBA" id="ARBA00022690"/>
    </source>
</evidence>
<evidence type="ECO:0000313" key="5">
    <source>
        <dbReference type="Proteomes" id="UP001279734"/>
    </source>
</evidence>
<keyword evidence="3" id="KW-0722">Serine protease inhibitor</keyword>
<dbReference type="Gene3D" id="3.30.10.10">
    <property type="entry name" value="Trypsin Inhibitor V, subunit A"/>
    <property type="match status" value="1"/>
</dbReference>
<reference evidence="4" key="1">
    <citation type="submission" date="2023-05" db="EMBL/GenBank/DDBJ databases">
        <title>Nepenthes gracilis genome sequencing.</title>
        <authorList>
            <person name="Fukushima K."/>
        </authorList>
    </citation>
    <scope>NUCLEOTIDE SEQUENCE</scope>
    <source>
        <strain evidence="4">SING2019-196</strain>
    </source>
</reference>
<evidence type="ECO:0000313" key="4">
    <source>
        <dbReference type="EMBL" id="GMG99886.1"/>
    </source>
</evidence>